<dbReference type="EMBL" id="LAZR01000138">
    <property type="protein sequence ID" value="KKN87442.1"/>
    <property type="molecule type" value="Genomic_DNA"/>
</dbReference>
<name>A0A0F9UJA9_9ZZZZ</name>
<protein>
    <submittedName>
        <fullName evidence="1">Uncharacterized protein</fullName>
    </submittedName>
</protein>
<proteinExistence type="predicted"/>
<sequence>MTNYTAHNSLTSTTIHTADLGAALAHIGSHVHVTRPDGMTAGPMDLNTGRCDQVTMWASLDGQVRHRIATGRVKGTVAGWIKKTN</sequence>
<reference evidence="1" key="1">
    <citation type="journal article" date="2015" name="Nature">
        <title>Complex archaea that bridge the gap between prokaryotes and eukaryotes.</title>
        <authorList>
            <person name="Spang A."/>
            <person name="Saw J.H."/>
            <person name="Jorgensen S.L."/>
            <person name="Zaremba-Niedzwiedzka K."/>
            <person name="Martijn J."/>
            <person name="Lind A.E."/>
            <person name="van Eijk R."/>
            <person name="Schleper C."/>
            <person name="Guy L."/>
            <person name="Ettema T.J."/>
        </authorList>
    </citation>
    <scope>NUCLEOTIDE SEQUENCE</scope>
</reference>
<organism evidence="1">
    <name type="scientific">marine sediment metagenome</name>
    <dbReference type="NCBI Taxonomy" id="412755"/>
    <lineage>
        <taxon>unclassified sequences</taxon>
        <taxon>metagenomes</taxon>
        <taxon>ecological metagenomes</taxon>
    </lineage>
</organism>
<dbReference type="AlphaFoldDB" id="A0A0F9UJA9"/>
<comment type="caution">
    <text evidence="1">The sequence shown here is derived from an EMBL/GenBank/DDBJ whole genome shotgun (WGS) entry which is preliminary data.</text>
</comment>
<accession>A0A0F9UJA9</accession>
<evidence type="ECO:0000313" key="1">
    <source>
        <dbReference type="EMBL" id="KKN87442.1"/>
    </source>
</evidence>
<gene>
    <name evidence="1" type="ORF">LCGC14_0258970</name>
</gene>